<feature type="non-terminal residue" evidence="3">
    <location>
        <position position="1"/>
    </location>
</feature>
<dbReference type="Pfam" id="PF05225">
    <property type="entry name" value="HTH_psq"/>
    <property type="match status" value="1"/>
</dbReference>
<dbReference type="GO" id="GO:0005634">
    <property type="term" value="C:nucleus"/>
    <property type="evidence" value="ECO:0007669"/>
    <property type="project" value="UniProtKB-SubCell"/>
</dbReference>
<name>S4NRM0_9NEOP</name>
<evidence type="ECO:0000259" key="2">
    <source>
        <dbReference type="Pfam" id="PF05225"/>
    </source>
</evidence>
<feature type="non-terminal residue" evidence="3">
    <location>
        <position position="80"/>
    </location>
</feature>
<dbReference type="SUPFAM" id="SSF46689">
    <property type="entry name" value="Homeodomain-like"/>
    <property type="match status" value="1"/>
</dbReference>
<sequence length="80" mass="9049">KSGRRYTEDDFKKCIEAVKSGKLSQTKASIVYRVPRTTIRQALANPENASTNNAKKIERSKHMDNITTLFNHTNATPIRS</sequence>
<feature type="domain" description="HTH psq-type" evidence="2">
    <location>
        <begin position="7"/>
        <end position="40"/>
    </location>
</feature>
<dbReference type="AlphaFoldDB" id="S4NRM0"/>
<reference evidence="3" key="2">
    <citation type="submission" date="2013-05" db="EMBL/GenBank/DDBJ databases">
        <authorList>
            <person name="Carter J.-M."/>
            <person name="Baker S.C."/>
            <person name="Pink R."/>
            <person name="Carter D.R.F."/>
            <person name="Collins A."/>
            <person name="Tomlin J."/>
            <person name="Gibbs M."/>
            <person name="Breuker C.J."/>
        </authorList>
    </citation>
    <scope>NUCLEOTIDE SEQUENCE</scope>
    <source>
        <tissue evidence="3">Ovary</tissue>
    </source>
</reference>
<organism evidence="3">
    <name type="scientific">Pararge aegeria</name>
    <name type="common">speckled wood butterfly</name>
    <dbReference type="NCBI Taxonomy" id="116150"/>
    <lineage>
        <taxon>Eukaryota</taxon>
        <taxon>Metazoa</taxon>
        <taxon>Ecdysozoa</taxon>
        <taxon>Arthropoda</taxon>
        <taxon>Hexapoda</taxon>
        <taxon>Insecta</taxon>
        <taxon>Pterygota</taxon>
        <taxon>Neoptera</taxon>
        <taxon>Endopterygota</taxon>
        <taxon>Lepidoptera</taxon>
        <taxon>Glossata</taxon>
        <taxon>Ditrysia</taxon>
        <taxon>Papilionoidea</taxon>
        <taxon>Nymphalidae</taxon>
        <taxon>Satyrinae</taxon>
        <taxon>Satyrini</taxon>
        <taxon>Parargina</taxon>
        <taxon>Pararge</taxon>
    </lineage>
</organism>
<proteinExistence type="predicted"/>
<comment type="subcellular location">
    <subcellularLocation>
        <location evidence="1">Nucleus</location>
    </subcellularLocation>
</comment>
<dbReference type="Gene3D" id="1.10.10.60">
    <property type="entry name" value="Homeodomain-like"/>
    <property type="match status" value="1"/>
</dbReference>
<dbReference type="EMBL" id="GAIX01011174">
    <property type="protein sequence ID" value="JAA81386.1"/>
    <property type="molecule type" value="Transcribed_RNA"/>
</dbReference>
<dbReference type="InterPro" id="IPR009057">
    <property type="entry name" value="Homeodomain-like_sf"/>
</dbReference>
<reference evidence="3" key="1">
    <citation type="journal article" date="2013" name="BMC Genomics">
        <title>Unscrambling butterfly oogenesis.</title>
        <authorList>
            <person name="Carter J.M."/>
            <person name="Baker S.C."/>
            <person name="Pink R."/>
            <person name="Carter D.R."/>
            <person name="Collins A."/>
            <person name="Tomlin J."/>
            <person name="Gibbs M."/>
            <person name="Breuker C.J."/>
        </authorList>
    </citation>
    <scope>NUCLEOTIDE SEQUENCE</scope>
    <source>
        <tissue evidence="3">Ovary</tissue>
    </source>
</reference>
<evidence type="ECO:0000256" key="1">
    <source>
        <dbReference type="ARBA" id="ARBA00004123"/>
    </source>
</evidence>
<protein>
    <submittedName>
        <fullName evidence="3">Mushroom body large-type Kenyon cell-specific protein 1</fullName>
    </submittedName>
</protein>
<evidence type="ECO:0000313" key="3">
    <source>
        <dbReference type="EMBL" id="JAA81386.1"/>
    </source>
</evidence>
<dbReference type="InterPro" id="IPR007889">
    <property type="entry name" value="HTH_Psq"/>
</dbReference>
<accession>S4NRM0</accession>
<dbReference type="GO" id="GO:0003677">
    <property type="term" value="F:DNA binding"/>
    <property type="evidence" value="ECO:0007669"/>
    <property type="project" value="InterPro"/>
</dbReference>